<keyword evidence="10" id="KW-0067">ATP-binding</keyword>
<dbReference type="GO" id="GO:0003677">
    <property type="term" value="F:DNA binding"/>
    <property type="evidence" value="ECO:0007669"/>
    <property type="project" value="UniProtKB-KW"/>
</dbReference>
<evidence type="ECO:0000256" key="7">
    <source>
        <dbReference type="ARBA" id="ARBA00022769"/>
    </source>
</evidence>
<reference evidence="16" key="2">
    <citation type="submission" date="2020-09" db="EMBL/GenBank/DDBJ databases">
        <authorList>
            <person name="Sun Q."/>
            <person name="Ohkuma M."/>
        </authorList>
    </citation>
    <scope>NUCLEOTIDE SEQUENCE</scope>
    <source>
        <strain evidence="16">JCM 19018</strain>
    </source>
</reference>
<dbReference type="EMBL" id="BMPD01000001">
    <property type="protein sequence ID" value="GGK54717.1"/>
    <property type="molecule type" value="Genomic_DNA"/>
</dbReference>
<sequence>MREASPIGTRTDRVSLLPANEDAKMSKDIIEVRGAEEHNLKDVDVEIPREELTVVTGLSGSGKSSLAFETVYAEGQRRYIESLSAYARNFLGQMDKPQVENVEGLSPAISIDQKNAANNPRSTVGTVTELHDYLRLLYARVGTPHCPECGREVGEQSAQNMVSRLLELPEGTRAKLCAPVVRDQKGAFEDLFDDLVGEGYSRVEVDGEEFDLTLDRPELDENYDHTVDVVVDRVKISPDARSRITDSVETALEEADGTLKVILPDPPESAAETLGGSDARATGDLADGDEADDGATSDRIVVELSEDLACTHCGIDISEIETRSFSFNSPHGACPECEGLGETKEVSEDLVITDPTKPLKHVFEPWSYDRTYYSRQLDNVAEHFGVDLTTPFEELDESIQRQFLYGTDSQVHFEWRTKNGTREKTERFEGVIPNLERRHVETDSDRAREHIEEFMATTTCPACEGTRLKAESRAVLVDGTSITAVNEMSISDALAHFEGMEEHLSARDRKIAEEILKEIRARLGFMTEVGLDYLTLDREASTLSGGESQRIRLATQIGSGLVGVLYVLDEPSIGLHQRDNDRLLNTLEELRDLGNTLLVVEHDTETMRRADQIIDMGPGPGKRGGEVVVNGPMDEVIDTEESVTGEYLSGERTIPVPDSRREADGELTVRGARQHNLADLDVSIPLGTFTAITGVSGSGKSTLMHDVLYKGLVRRMNDTDVNPGEHDAIDGLDDIETVRLIDQSPIGRTPRSNPATYTNVFDHIRELFAETSLSKQRGYEKGRFSFNVKGGRCEGCGGQGTVTIDMNFLSDVTVPCEECGGARYNDETLDVTYKDATIADVLDMTVEEAYDFFESHSGIRRRLELLKDVGLDYMRLGQPSTTLSGGEAQRVKLAEELGKKDSGETLYLLDEPTTGLHPEDERKLIDVLHRLTDDGNTVVVIEHELDLIKNADQIIDLGPEGGENGGELVAQGTPEEVARTEASYTGQYLRDLLPNVDLEGPRADRDTAAEQPAADDD</sequence>
<dbReference type="GO" id="GO:0008270">
    <property type="term" value="F:zinc ion binding"/>
    <property type="evidence" value="ECO:0007669"/>
    <property type="project" value="UniProtKB-KW"/>
</dbReference>
<evidence type="ECO:0000256" key="2">
    <source>
        <dbReference type="ARBA" id="ARBA00022490"/>
    </source>
</evidence>
<dbReference type="InterPro" id="IPR013815">
    <property type="entry name" value="ATP_grasp_subdomain_1"/>
</dbReference>
<dbReference type="PANTHER" id="PTHR43152">
    <property type="entry name" value="UVRABC SYSTEM PROTEIN A"/>
    <property type="match status" value="1"/>
</dbReference>
<dbReference type="GO" id="GO:0006289">
    <property type="term" value="P:nucleotide-excision repair"/>
    <property type="evidence" value="ECO:0007669"/>
    <property type="project" value="InterPro"/>
</dbReference>
<keyword evidence="5" id="KW-0547">Nucleotide-binding</keyword>
<evidence type="ECO:0000259" key="15">
    <source>
        <dbReference type="PROSITE" id="PS50893"/>
    </source>
</evidence>
<dbReference type="InterPro" id="IPR004602">
    <property type="entry name" value="UvrA"/>
</dbReference>
<dbReference type="Gene3D" id="1.10.8.280">
    <property type="entry name" value="ABC transporter ATPase domain-like"/>
    <property type="match status" value="1"/>
</dbReference>
<evidence type="ECO:0000256" key="1">
    <source>
        <dbReference type="ARBA" id="ARBA00004496"/>
    </source>
</evidence>
<dbReference type="InterPro" id="IPR041102">
    <property type="entry name" value="UvrA_inter"/>
</dbReference>
<dbReference type="AlphaFoldDB" id="A0A830ESZ7"/>
<evidence type="ECO:0000256" key="8">
    <source>
        <dbReference type="ARBA" id="ARBA00022771"/>
    </source>
</evidence>
<evidence type="ECO:0000256" key="14">
    <source>
        <dbReference type="SAM" id="MobiDB-lite"/>
    </source>
</evidence>
<dbReference type="PANTHER" id="PTHR43152:SF3">
    <property type="entry name" value="UVRABC SYSTEM PROTEIN A"/>
    <property type="match status" value="1"/>
</dbReference>
<feature type="region of interest" description="Disordered" evidence="14">
    <location>
        <begin position="263"/>
        <end position="294"/>
    </location>
</feature>
<keyword evidence="4" id="KW-0677">Repeat</keyword>
<dbReference type="Gene3D" id="3.40.50.300">
    <property type="entry name" value="P-loop containing nucleotide triphosphate hydrolases"/>
    <property type="match status" value="2"/>
</dbReference>
<dbReference type="PROSITE" id="PS00211">
    <property type="entry name" value="ABC_TRANSPORTER_1"/>
    <property type="match status" value="2"/>
</dbReference>
<comment type="caution">
    <text evidence="16">The sequence shown here is derived from an EMBL/GenBank/DDBJ whole genome shotgun (WGS) entry which is preliminary data.</text>
</comment>
<keyword evidence="13" id="KW-0234">DNA repair</keyword>
<dbReference type="SUPFAM" id="SSF52540">
    <property type="entry name" value="P-loop containing nucleoside triphosphate hydrolases"/>
    <property type="match status" value="2"/>
</dbReference>
<keyword evidence="9" id="KW-0862">Zinc</keyword>
<evidence type="ECO:0000256" key="13">
    <source>
        <dbReference type="ARBA" id="ARBA00023204"/>
    </source>
</evidence>
<dbReference type="InterPro" id="IPR041552">
    <property type="entry name" value="UvrA_DNA-bd"/>
</dbReference>
<dbReference type="CDD" id="cd03271">
    <property type="entry name" value="ABC_UvrA_II"/>
    <property type="match status" value="1"/>
</dbReference>
<dbReference type="Gene3D" id="1.20.1580.10">
    <property type="entry name" value="ABC transporter ATPase like domain"/>
    <property type="match status" value="2"/>
</dbReference>
<dbReference type="InterPro" id="IPR017871">
    <property type="entry name" value="ABC_transporter-like_CS"/>
</dbReference>
<feature type="domain" description="ABC transporter" evidence="15">
    <location>
        <begin position="654"/>
        <end position="990"/>
    </location>
</feature>
<keyword evidence="11" id="KW-0267">Excision nuclease</keyword>
<evidence type="ECO:0000313" key="17">
    <source>
        <dbReference type="Proteomes" id="UP000614221"/>
    </source>
</evidence>
<feature type="region of interest" description="Disordered" evidence="14">
    <location>
        <begin position="993"/>
        <end position="1017"/>
    </location>
</feature>
<dbReference type="NCBIfam" id="NF001503">
    <property type="entry name" value="PRK00349.1"/>
    <property type="match status" value="1"/>
</dbReference>
<evidence type="ECO:0000313" key="16">
    <source>
        <dbReference type="EMBL" id="GGK54717.1"/>
    </source>
</evidence>
<evidence type="ECO:0000256" key="6">
    <source>
        <dbReference type="ARBA" id="ARBA00022763"/>
    </source>
</evidence>
<keyword evidence="7" id="KW-0228">DNA excision</keyword>
<comment type="subcellular location">
    <subcellularLocation>
        <location evidence="1">Cytoplasm</location>
    </subcellularLocation>
</comment>
<evidence type="ECO:0000256" key="11">
    <source>
        <dbReference type="ARBA" id="ARBA00022881"/>
    </source>
</evidence>
<accession>A0A830ESZ7</accession>
<name>A0A830ESZ7_9EURY</name>
<keyword evidence="6" id="KW-0227">DNA damage</keyword>
<proteinExistence type="predicted"/>
<reference evidence="16" key="1">
    <citation type="journal article" date="2014" name="Int. J. Syst. Evol. Microbiol.">
        <title>Complete genome sequence of Corynebacterium casei LMG S-19264T (=DSM 44701T), isolated from a smear-ripened cheese.</title>
        <authorList>
            <consortium name="US DOE Joint Genome Institute (JGI-PGF)"/>
            <person name="Walter F."/>
            <person name="Albersmeier A."/>
            <person name="Kalinowski J."/>
            <person name="Ruckert C."/>
        </authorList>
    </citation>
    <scope>NUCLEOTIDE SEQUENCE</scope>
    <source>
        <strain evidence="16">JCM 19018</strain>
    </source>
</reference>
<dbReference type="NCBIfam" id="TIGR00630">
    <property type="entry name" value="uvra"/>
    <property type="match status" value="1"/>
</dbReference>
<dbReference type="Proteomes" id="UP000614221">
    <property type="component" value="Unassembled WGS sequence"/>
</dbReference>
<organism evidence="16 17">
    <name type="scientific">Haloarcula sebkhae</name>
    <dbReference type="NCBI Taxonomy" id="932660"/>
    <lineage>
        <taxon>Archaea</taxon>
        <taxon>Methanobacteriati</taxon>
        <taxon>Methanobacteriota</taxon>
        <taxon>Stenosarchaea group</taxon>
        <taxon>Halobacteria</taxon>
        <taxon>Halobacteriales</taxon>
        <taxon>Haloarculaceae</taxon>
        <taxon>Haloarcula</taxon>
    </lineage>
</organism>
<evidence type="ECO:0000256" key="12">
    <source>
        <dbReference type="ARBA" id="ARBA00023125"/>
    </source>
</evidence>
<evidence type="ECO:0000256" key="4">
    <source>
        <dbReference type="ARBA" id="ARBA00022737"/>
    </source>
</evidence>
<dbReference type="GO" id="GO:0004518">
    <property type="term" value="F:nuclease activity"/>
    <property type="evidence" value="ECO:0007669"/>
    <property type="project" value="UniProtKB-KW"/>
</dbReference>
<keyword evidence="3" id="KW-0479">Metal-binding</keyword>
<keyword evidence="2" id="KW-0963">Cytoplasm</keyword>
<dbReference type="Pfam" id="PF17760">
    <property type="entry name" value="UvrA_inter"/>
    <property type="match status" value="1"/>
</dbReference>
<feature type="compositionally biased region" description="Basic and acidic residues" evidence="14">
    <location>
        <begin position="999"/>
        <end position="1008"/>
    </location>
</feature>
<dbReference type="GO" id="GO:0005737">
    <property type="term" value="C:cytoplasm"/>
    <property type="evidence" value="ECO:0007669"/>
    <property type="project" value="UniProtKB-SubCell"/>
</dbReference>
<dbReference type="GO" id="GO:0005524">
    <property type="term" value="F:ATP binding"/>
    <property type="evidence" value="ECO:0007669"/>
    <property type="project" value="UniProtKB-KW"/>
</dbReference>
<dbReference type="SMART" id="SM00382">
    <property type="entry name" value="AAA"/>
    <property type="match status" value="1"/>
</dbReference>
<protein>
    <submittedName>
        <fullName evidence="16">ABC-ATPase UvrA</fullName>
    </submittedName>
</protein>
<dbReference type="GO" id="GO:0016887">
    <property type="term" value="F:ATP hydrolysis activity"/>
    <property type="evidence" value="ECO:0007669"/>
    <property type="project" value="InterPro"/>
</dbReference>
<evidence type="ECO:0000256" key="9">
    <source>
        <dbReference type="ARBA" id="ARBA00022833"/>
    </source>
</evidence>
<dbReference type="PROSITE" id="PS50893">
    <property type="entry name" value="ABC_TRANSPORTER_2"/>
    <property type="match status" value="1"/>
</dbReference>
<evidence type="ECO:0000256" key="10">
    <source>
        <dbReference type="ARBA" id="ARBA00022840"/>
    </source>
</evidence>
<evidence type="ECO:0000256" key="3">
    <source>
        <dbReference type="ARBA" id="ARBA00022723"/>
    </source>
</evidence>
<evidence type="ECO:0000256" key="5">
    <source>
        <dbReference type="ARBA" id="ARBA00022741"/>
    </source>
</evidence>
<dbReference type="GO" id="GO:0009380">
    <property type="term" value="C:excinuclease repair complex"/>
    <property type="evidence" value="ECO:0007669"/>
    <property type="project" value="InterPro"/>
</dbReference>
<gene>
    <name evidence="16" type="ORF">GCM10009067_03990</name>
</gene>
<dbReference type="Pfam" id="PF17755">
    <property type="entry name" value="UvrA_DNA-bind"/>
    <property type="match status" value="1"/>
</dbReference>
<keyword evidence="8" id="KW-0863">Zinc-finger</keyword>
<keyword evidence="12" id="KW-0238">DNA-binding</keyword>
<dbReference type="InterPro" id="IPR003593">
    <property type="entry name" value="AAA+_ATPase"/>
</dbReference>
<dbReference type="InterPro" id="IPR003439">
    <property type="entry name" value="ABC_transporter-like_ATP-bd"/>
</dbReference>
<dbReference type="Gene3D" id="3.30.1490.20">
    <property type="entry name" value="ATP-grasp fold, A domain"/>
    <property type="match status" value="1"/>
</dbReference>
<dbReference type="InterPro" id="IPR027417">
    <property type="entry name" value="P-loop_NTPase"/>
</dbReference>